<dbReference type="Proteomes" id="UP000095492">
    <property type="component" value="Unassembled WGS sequence"/>
</dbReference>
<keyword evidence="1" id="KW-1133">Transmembrane helix</keyword>
<dbReference type="RefSeq" id="WP_021738599.1">
    <property type="nucleotide sequence ID" value="NZ_CABKSU010000037.1"/>
</dbReference>
<dbReference type="GeneID" id="42786090"/>
<name>A0A173RRQ5_EUBRA</name>
<dbReference type="AlphaFoldDB" id="A0A173RRQ5"/>
<feature type="transmembrane region" description="Helical" evidence="1">
    <location>
        <begin position="6"/>
        <end position="23"/>
    </location>
</feature>
<evidence type="ECO:0000313" key="2">
    <source>
        <dbReference type="EMBL" id="CUM80417.1"/>
    </source>
</evidence>
<dbReference type="InterPro" id="IPR010001">
    <property type="entry name" value="BofA"/>
</dbReference>
<feature type="transmembrane region" description="Helical" evidence="1">
    <location>
        <begin position="30"/>
        <end position="52"/>
    </location>
</feature>
<keyword evidence="1" id="KW-0472">Membrane</keyword>
<dbReference type="EMBL" id="CYYA01000003">
    <property type="protein sequence ID" value="CUM80417.1"/>
    <property type="molecule type" value="Genomic_DNA"/>
</dbReference>
<organism evidence="2 3">
    <name type="scientific">Eubacterium ramulus</name>
    <dbReference type="NCBI Taxonomy" id="39490"/>
    <lineage>
        <taxon>Bacteria</taxon>
        <taxon>Bacillati</taxon>
        <taxon>Bacillota</taxon>
        <taxon>Clostridia</taxon>
        <taxon>Eubacteriales</taxon>
        <taxon>Eubacteriaceae</taxon>
        <taxon>Eubacterium</taxon>
    </lineage>
</organism>
<dbReference type="OrthoDB" id="1929822at2"/>
<reference evidence="2 3" key="1">
    <citation type="submission" date="2015-09" db="EMBL/GenBank/DDBJ databases">
        <authorList>
            <consortium name="Pathogen Informatics"/>
        </authorList>
    </citation>
    <scope>NUCLEOTIDE SEQUENCE [LARGE SCALE GENOMIC DNA]</scope>
    <source>
        <strain evidence="2 3">2789STDY5608891</strain>
    </source>
</reference>
<keyword evidence="1" id="KW-0812">Transmembrane</keyword>
<accession>A0A173RRQ5</accession>
<sequence>MERMYGIAAITSVCILVILIGVLKKNAEVLLNFAARTVVCFLCSHFLNSFFLARGLDVAVGINLISFLTYGTLGISGMAALYGILFLQLL</sequence>
<dbReference type="Pfam" id="PF07441">
    <property type="entry name" value="BofA"/>
    <property type="match status" value="1"/>
</dbReference>
<dbReference type="STRING" id="39490.ERS852448_00550"/>
<protein>
    <submittedName>
        <fullName evidence="2">Pro-sigmaK processing inhibitor BofA</fullName>
    </submittedName>
</protein>
<feature type="transmembrane region" description="Helical" evidence="1">
    <location>
        <begin position="64"/>
        <end position="87"/>
    </location>
</feature>
<gene>
    <name evidence="2" type="ORF">ERS852448_00550</name>
</gene>
<proteinExistence type="predicted"/>
<evidence type="ECO:0000313" key="3">
    <source>
        <dbReference type="Proteomes" id="UP000095492"/>
    </source>
</evidence>
<evidence type="ECO:0000256" key="1">
    <source>
        <dbReference type="SAM" id="Phobius"/>
    </source>
</evidence>